<dbReference type="EMBL" id="CAUJNA010003867">
    <property type="protein sequence ID" value="CAJ1411291.1"/>
    <property type="molecule type" value="Genomic_DNA"/>
</dbReference>
<dbReference type="AlphaFoldDB" id="A0AA36NMJ3"/>
<comment type="caution">
    <text evidence="1">The sequence shown here is derived from an EMBL/GenBank/DDBJ whole genome shotgun (WGS) entry which is preliminary data.</text>
</comment>
<dbReference type="Proteomes" id="UP001178507">
    <property type="component" value="Unassembled WGS sequence"/>
</dbReference>
<name>A0AA36NMJ3_9DINO</name>
<reference evidence="1" key="1">
    <citation type="submission" date="2023-08" db="EMBL/GenBank/DDBJ databases">
        <authorList>
            <person name="Chen Y."/>
            <person name="Shah S."/>
            <person name="Dougan E. K."/>
            <person name="Thang M."/>
            <person name="Chan C."/>
        </authorList>
    </citation>
    <scope>NUCLEOTIDE SEQUENCE</scope>
</reference>
<keyword evidence="2" id="KW-1185">Reference proteome</keyword>
<accession>A0AA36NMJ3</accession>
<protein>
    <submittedName>
        <fullName evidence="1">Uncharacterized protein</fullName>
    </submittedName>
</protein>
<sequence length="227" mass="24655">MMLTAFWTRGEKLEPSDGRFTLYLLALICSAPTVQLRRGSCEYLCEMLQKGSQSHLAGAAFLKANCLEAFRRILTGPLDELAASTSKMMIALATSCYDVHVHMLDILETVLAAIGSPSSGAARVMSLSELFVALTGERTIEVLGGVIELPNIMAFLGLARSSVSARRELVQRWLENFGSSLYELDEVGEVFAKSTLQGLLYVSARSTLDPEDAMDLRKVLPGGSEKA</sequence>
<evidence type="ECO:0000313" key="2">
    <source>
        <dbReference type="Proteomes" id="UP001178507"/>
    </source>
</evidence>
<proteinExistence type="predicted"/>
<evidence type="ECO:0000313" key="1">
    <source>
        <dbReference type="EMBL" id="CAJ1411291.1"/>
    </source>
</evidence>
<gene>
    <name evidence="1" type="ORF">EVOR1521_LOCUS31901</name>
</gene>
<organism evidence="1 2">
    <name type="scientific">Effrenium voratum</name>
    <dbReference type="NCBI Taxonomy" id="2562239"/>
    <lineage>
        <taxon>Eukaryota</taxon>
        <taxon>Sar</taxon>
        <taxon>Alveolata</taxon>
        <taxon>Dinophyceae</taxon>
        <taxon>Suessiales</taxon>
        <taxon>Symbiodiniaceae</taxon>
        <taxon>Effrenium</taxon>
    </lineage>
</organism>